<dbReference type="AlphaFoldDB" id="A0A0L6W3U7"/>
<feature type="transmembrane region" description="Helical" evidence="1">
    <location>
        <begin position="6"/>
        <end position="23"/>
    </location>
</feature>
<organism evidence="2 3">
    <name type="scientific">Thermincola ferriacetica</name>
    <dbReference type="NCBI Taxonomy" id="281456"/>
    <lineage>
        <taxon>Bacteria</taxon>
        <taxon>Bacillati</taxon>
        <taxon>Bacillota</taxon>
        <taxon>Clostridia</taxon>
        <taxon>Eubacteriales</taxon>
        <taxon>Thermincolaceae</taxon>
        <taxon>Thermincola</taxon>
    </lineage>
</organism>
<evidence type="ECO:0008006" key="4">
    <source>
        <dbReference type="Google" id="ProtNLM"/>
    </source>
</evidence>
<gene>
    <name evidence="2" type="ORF">Tfer_1086</name>
</gene>
<name>A0A0L6W3U7_9FIRM</name>
<accession>A0A0L6W3U7</accession>
<keyword evidence="1" id="KW-0472">Membrane</keyword>
<evidence type="ECO:0000313" key="2">
    <source>
        <dbReference type="EMBL" id="KNZ70210.1"/>
    </source>
</evidence>
<protein>
    <recommendedName>
        <fullName evidence="4">YtxH-like protein</fullName>
    </recommendedName>
</protein>
<keyword evidence="1" id="KW-0812">Transmembrane</keyword>
<keyword evidence="1" id="KW-1133">Transmembrane helix</keyword>
<dbReference type="Proteomes" id="UP000037175">
    <property type="component" value="Unassembled WGS sequence"/>
</dbReference>
<sequence length="58" mass="6608">MRKGFFNGLLAGGILGAIMGMFMSPQLKRDILAEGRTVKRQARRTMKGMKKTFRDFLE</sequence>
<dbReference type="EMBL" id="LGTE01000005">
    <property type="protein sequence ID" value="KNZ70210.1"/>
    <property type="molecule type" value="Genomic_DNA"/>
</dbReference>
<keyword evidence="3" id="KW-1185">Reference proteome</keyword>
<reference evidence="3" key="1">
    <citation type="submission" date="2015-07" db="EMBL/GenBank/DDBJ databases">
        <title>Complete Genome of Thermincola ferriacetica strain Z-0001T.</title>
        <authorList>
            <person name="Lusk B."/>
            <person name="Badalamenti J.P."/>
            <person name="Parameswaran P."/>
            <person name="Bond D.R."/>
            <person name="Torres C.I."/>
        </authorList>
    </citation>
    <scope>NUCLEOTIDE SEQUENCE [LARGE SCALE GENOMIC DNA]</scope>
    <source>
        <strain evidence="3">Z-0001</strain>
    </source>
</reference>
<evidence type="ECO:0000256" key="1">
    <source>
        <dbReference type="SAM" id="Phobius"/>
    </source>
</evidence>
<proteinExistence type="predicted"/>
<evidence type="ECO:0000313" key="3">
    <source>
        <dbReference type="Proteomes" id="UP000037175"/>
    </source>
</evidence>
<comment type="caution">
    <text evidence="2">The sequence shown here is derived from an EMBL/GenBank/DDBJ whole genome shotgun (WGS) entry which is preliminary data.</text>
</comment>
<dbReference type="RefSeq" id="WP_160315528.1">
    <property type="nucleotide sequence ID" value="NZ_LGTE01000005.1"/>
</dbReference>